<dbReference type="PROSITE" id="PS51192">
    <property type="entry name" value="HELICASE_ATP_BIND_1"/>
    <property type="match status" value="1"/>
</dbReference>
<organism evidence="3 4">
    <name type="scientific">Candidatus Desulfobia pelagia</name>
    <dbReference type="NCBI Taxonomy" id="2841692"/>
    <lineage>
        <taxon>Bacteria</taxon>
        <taxon>Pseudomonadati</taxon>
        <taxon>Thermodesulfobacteriota</taxon>
        <taxon>Desulfobulbia</taxon>
        <taxon>Desulfobulbales</taxon>
        <taxon>Desulfobulbaceae</taxon>
        <taxon>Candidatus Desulfobia</taxon>
    </lineage>
</organism>
<keyword evidence="3" id="KW-0347">Helicase</keyword>
<dbReference type="InterPro" id="IPR027417">
    <property type="entry name" value="P-loop_NTPase"/>
</dbReference>
<protein>
    <submittedName>
        <fullName evidence="3">DEAD/DEAH box helicase</fullName>
    </submittedName>
</protein>
<dbReference type="InterPro" id="IPR001650">
    <property type="entry name" value="Helicase_C-like"/>
</dbReference>
<dbReference type="GO" id="GO:0016787">
    <property type="term" value="F:hydrolase activity"/>
    <property type="evidence" value="ECO:0007669"/>
    <property type="project" value="InterPro"/>
</dbReference>
<name>A0A8J6TGD8_9BACT</name>
<dbReference type="EMBL" id="JACNJZ010000171">
    <property type="protein sequence ID" value="MBC8318638.1"/>
    <property type="molecule type" value="Genomic_DNA"/>
</dbReference>
<feature type="domain" description="Helicase ATP-binding" evidence="1">
    <location>
        <begin position="113"/>
        <end position="257"/>
    </location>
</feature>
<dbReference type="GO" id="GO:0005829">
    <property type="term" value="C:cytosol"/>
    <property type="evidence" value="ECO:0007669"/>
    <property type="project" value="TreeGrafter"/>
</dbReference>
<feature type="domain" description="Helicase C-terminal" evidence="2">
    <location>
        <begin position="311"/>
        <end position="449"/>
    </location>
</feature>
<dbReference type="GO" id="GO:0003677">
    <property type="term" value="F:DNA binding"/>
    <property type="evidence" value="ECO:0007669"/>
    <property type="project" value="InterPro"/>
</dbReference>
<evidence type="ECO:0000313" key="3">
    <source>
        <dbReference type="EMBL" id="MBC8318638.1"/>
    </source>
</evidence>
<keyword evidence="3" id="KW-0378">Hydrolase</keyword>
<dbReference type="PROSITE" id="PS51194">
    <property type="entry name" value="HELICASE_CTER"/>
    <property type="match status" value="1"/>
</dbReference>
<reference evidence="3 4" key="1">
    <citation type="submission" date="2020-08" db="EMBL/GenBank/DDBJ databases">
        <title>Bridging the membrane lipid divide: bacteria of the FCB group superphylum have the potential to synthesize archaeal ether lipids.</title>
        <authorList>
            <person name="Villanueva L."/>
            <person name="Von Meijenfeldt F.A.B."/>
            <person name="Westbye A.B."/>
            <person name="Yadav S."/>
            <person name="Hopmans E.C."/>
            <person name="Dutilh B.E."/>
            <person name="Sinninghe Damste J.S."/>
        </authorList>
    </citation>
    <scope>NUCLEOTIDE SEQUENCE [LARGE SCALE GENOMIC DNA]</scope>
    <source>
        <strain evidence="3">NIOZ-UU47</strain>
    </source>
</reference>
<keyword evidence="3" id="KW-0067">ATP-binding</keyword>
<dbReference type="CDD" id="cd17926">
    <property type="entry name" value="DEXHc_RE"/>
    <property type="match status" value="1"/>
</dbReference>
<dbReference type="Pfam" id="PF00271">
    <property type="entry name" value="Helicase_C"/>
    <property type="match status" value="1"/>
</dbReference>
<dbReference type="SUPFAM" id="SSF52540">
    <property type="entry name" value="P-loop containing nucleoside triphosphate hydrolases"/>
    <property type="match status" value="2"/>
</dbReference>
<dbReference type="Pfam" id="PF04851">
    <property type="entry name" value="ResIII"/>
    <property type="match status" value="1"/>
</dbReference>
<dbReference type="GO" id="GO:0004386">
    <property type="term" value="F:helicase activity"/>
    <property type="evidence" value="ECO:0007669"/>
    <property type="project" value="UniProtKB-KW"/>
</dbReference>
<dbReference type="SMART" id="SM00487">
    <property type="entry name" value="DEXDc"/>
    <property type="match status" value="1"/>
</dbReference>
<dbReference type="InterPro" id="IPR014001">
    <property type="entry name" value="Helicase_ATP-bd"/>
</dbReference>
<evidence type="ECO:0000259" key="2">
    <source>
        <dbReference type="PROSITE" id="PS51194"/>
    </source>
</evidence>
<dbReference type="SMART" id="SM00490">
    <property type="entry name" value="HELICc"/>
    <property type="match status" value="1"/>
</dbReference>
<accession>A0A8J6TGD8</accession>
<keyword evidence="3" id="KW-0547">Nucleotide-binding</keyword>
<dbReference type="Proteomes" id="UP000614424">
    <property type="component" value="Unassembled WGS sequence"/>
</dbReference>
<dbReference type="InterPro" id="IPR050742">
    <property type="entry name" value="Helicase_Restrict-Modif_Enz"/>
</dbReference>
<comment type="caution">
    <text evidence="3">The sequence shown here is derived from an EMBL/GenBank/DDBJ whole genome shotgun (WGS) entry which is preliminary data.</text>
</comment>
<gene>
    <name evidence="3" type="ORF">H8E41_12105</name>
</gene>
<proteinExistence type="predicted"/>
<evidence type="ECO:0000259" key="1">
    <source>
        <dbReference type="PROSITE" id="PS51192"/>
    </source>
</evidence>
<dbReference type="PANTHER" id="PTHR47396">
    <property type="entry name" value="TYPE I RESTRICTION ENZYME ECOKI R PROTEIN"/>
    <property type="match status" value="1"/>
</dbReference>
<dbReference type="AlphaFoldDB" id="A0A8J6TGD8"/>
<dbReference type="CDD" id="cd18785">
    <property type="entry name" value="SF2_C"/>
    <property type="match status" value="1"/>
</dbReference>
<dbReference type="PANTHER" id="PTHR47396:SF1">
    <property type="entry name" value="ATP-DEPENDENT HELICASE IRC3-RELATED"/>
    <property type="match status" value="1"/>
</dbReference>
<dbReference type="Gene3D" id="3.40.50.300">
    <property type="entry name" value="P-loop containing nucleotide triphosphate hydrolases"/>
    <property type="match status" value="2"/>
</dbReference>
<dbReference type="InterPro" id="IPR006935">
    <property type="entry name" value="Helicase/UvrB_N"/>
</dbReference>
<evidence type="ECO:0000313" key="4">
    <source>
        <dbReference type="Proteomes" id="UP000614424"/>
    </source>
</evidence>
<sequence>MKNPTLAVAKECRLSGIPQALLQEIKKKLTLTNPKYRDAVKYGRWIGKNLKKELHFYTMVGETICFPRGFGNESVRICRNHGIRLQIEDQRKTRTPQHLRFHGNLRPYQEKAVNSALARDFGVLEAATGSGKTVMAAALIAQRSQPALILIHTKELLYQWQERIRTFLEIDPGLMGDGHNQIQPVTIGLIHTVRKHLDTLPESFGHIIIDEAHRTPSSMFTEIIKEFDCKFMLGLSATPFRRDGLTELIHWYIGDLVCRVSENELNRNGAVLKPRIIQRETSFSYRYRGNYQDLMAALTTDNNRNCQIADDVTADIRKHDGTALIVSDRIEHCEALTSLLKERNVKTATLTGRVPGEERNSIVNAVRNGEIQALVATIQLIGEGFDCSGLTSLFLSTPIKFSGRLTQVIGRILRPAEGKQPTVYDYIDPVGVLKSSAQARQLTYEKQNL</sequence>
<dbReference type="GO" id="GO:0005524">
    <property type="term" value="F:ATP binding"/>
    <property type="evidence" value="ECO:0007669"/>
    <property type="project" value="InterPro"/>
</dbReference>